<dbReference type="EMBL" id="JACHDE010000024">
    <property type="protein sequence ID" value="MBB5404879.1"/>
    <property type="molecule type" value="Genomic_DNA"/>
</dbReference>
<sequence>MRLESMQLAATRLTHRAGQIPAAVVSADESKWLELARTARSEQRRLVAMWGSEAVEHGFSVNAAYECDDGIAWVRLPIGRQHNAGGDYPDLATVFPCATRMQRAIFDLIGLRARGAQDTRAWLNHGNWPDDYFPLQRQATGVEAFESSEADYPFVQVAGDGVHEIAVGPIHAGTIEPGHFRFSVVGEKMLRLEERLGYVHRGVERLFERTPASHGHRVAARIAGDSTVAFSWAFCMALEQASGTQLSKRALYLRALLLERERVANHLGDLGALGNDAGFGFALAQFSRLKEDWIRTNARLFGHRYLMDRIVPGGVSVDVRRDDAAVLTEQCERIEREVHVMRKVYEDQSGLQDRFLGTGRLTPAVVEHFGVRGMAARASGRTFDVRANLRAAPYDDMAVNAVSDARGDVAARVAVRFAEIDESLRLIRTLLTNLPDDGPAVVAMTPATAHAQGVGWVEGWRGDVFVALDLAPGDVIGRCHCHDPSWQNWPALEHAIIGNIVPDFPLINKSFNLNYAGHDL</sequence>
<comment type="caution">
    <text evidence="5">The sequence shown here is derived from an EMBL/GenBank/DDBJ whole genome shotgun (WGS) entry which is preliminary data.</text>
</comment>
<dbReference type="InterPro" id="IPR037232">
    <property type="entry name" value="NADH_quin_OxRdtase_su_C/D-like"/>
</dbReference>
<feature type="domain" description="NADH-quinone oxidoreductase subunit D" evidence="4">
    <location>
        <begin position="287"/>
        <end position="442"/>
    </location>
</feature>
<evidence type="ECO:0000256" key="2">
    <source>
        <dbReference type="ARBA" id="ARBA00023027"/>
    </source>
</evidence>
<evidence type="ECO:0000259" key="3">
    <source>
        <dbReference type="Pfam" id="PF00329"/>
    </source>
</evidence>
<dbReference type="InterPro" id="IPR029014">
    <property type="entry name" value="NiFe-Hase_large"/>
</dbReference>
<gene>
    <name evidence="5" type="ORF">HDG41_006975</name>
</gene>
<dbReference type="PANTHER" id="PTHR43485:SF1">
    <property type="entry name" value="FORMATE HYDROGENLYASE SUBUNIT 5-RELATED"/>
    <property type="match status" value="1"/>
</dbReference>
<dbReference type="Pfam" id="PF00329">
    <property type="entry name" value="Complex1_30kDa"/>
    <property type="match status" value="1"/>
</dbReference>
<dbReference type="Pfam" id="PF00346">
    <property type="entry name" value="Complex1_49kDa"/>
    <property type="match status" value="1"/>
</dbReference>
<dbReference type="GO" id="GO:0008137">
    <property type="term" value="F:NADH dehydrogenase (ubiquinone) activity"/>
    <property type="evidence" value="ECO:0007669"/>
    <property type="project" value="InterPro"/>
</dbReference>
<keyword evidence="2" id="KW-0520">NAD</keyword>
<dbReference type="Proteomes" id="UP000592820">
    <property type="component" value="Unassembled WGS sequence"/>
</dbReference>
<evidence type="ECO:0000256" key="1">
    <source>
        <dbReference type="ARBA" id="ARBA00023002"/>
    </source>
</evidence>
<dbReference type="GO" id="GO:0016651">
    <property type="term" value="F:oxidoreductase activity, acting on NAD(P)H"/>
    <property type="evidence" value="ECO:0007669"/>
    <property type="project" value="InterPro"/>
</dbReference>
<dbReference type="InterPro" id="IPR052197">
    <property type="entry name" value="ComplexI_49kDa-like"/>
</dbReference>
<evidence type="ECO:0000259" key="4">
    <source>
        <dbReference type="Pfam" id="PF00346"/>
    </source>
</evidence>
<dbReference type="GO" id="GO:0051287">
    <property type="term" value="F:NAD binding"/>
    <property type="evidence" value="ECO:0007669"/>
    <property type="project" value="InterPro"/>
</dbReference>
<dbReference type="InterPro" id="IPR001135">
    <property type="entry name" value="NADH_Q_OxRdtase_suD"/>
</dbReference>
<dbReference type="SUPFAM" id="SSF143243">
    <property type="entry name" value="Nqo5-like"/>
    <property type="match status" value="1"/>
</dbReference>
<evidence type="ECO:0000313" key="6">
    <source>
        <dbReference type="Proteomes" id="UP000592820"/>
    </source>
</evidence>
<dbReference type="PANTHER" id="PTHR43485">
    <property type="entry name" value="HYDROGENASE-4 COMPONENT G"/>
    <property type="match status" value="1"/>
</dbReference>
<name>A0A7W8P4X4_9BURK</name>
<dbReference type="AlphaFoldDB" id="A0A7W8P4X4"/>
<dbReference type="Gene3D" id="1.10.645.10">
    <property type="entry name" value="Cytochrome-c3 Hydrogenase, chain B"/>
    <property type="match status" value="1"/>
</dbReference>
<proteinExistence type="predicted"/>
<keyword evidence="1" id="KW-0560">Oxidoreductase</keyword>
<dbReference type="GO" id="GO:0048038">
    <property type="term" value="F:quinone binding"/>
    <property type="evidence" value="ECO:0007669"/>
    <property type="project" value="InterPro"/>
</dbReference>
<evidence type="ECO:0000313" key="5">
    <source>
        <dbReference type="EMBL" id="MBB5404879.1"/>
    </source>
</evidence>
<reference evidence="5 6" key="1">
    <citation type="submission" date="2020-08" db="EMBL/GenBank/DDBJ databases">
        <title>Genomic Encyclopedia of Type Strains, Phase IV (KMG-V): Genome sequencing to study the core and pangenomes of soil and plant-associated prokaryotes.</title>
        <authorList>
            <person name="Whitman W."/>
        </authorList>
    </citation>
    <scope>NUCLEOTIDE SEQUENCE [LARGE SCALE GENOMIC DNA]</scope>
    <source>
        <strain evidence="5 6">JPY162</strain>
    </source>
</reference>
<protein>
    <submittedName>
        <fullName evidence="5">Ni,Fe-hydrogenase III large subunit/Ni,Fe-hydrogenase III component G</fullName>
    </submittedName>
</protein>
<feature type="domain" description="NADH:ubiquinone oxidoreductase 30kDa subunit" evidence="3">
    <location>
        <begin position="27"/>
        <end position="139"/>
    </location>
</feature>
<dbReference type="SUPFAM" id="SSF56762">
    <property type="entry name" value="HydB/Nqo4-like"/>
    <property type="match status" value="1"/>
</dbReference>
<organism evidence="5 6">
    <name type="scientific">Paraburkholderia youngii</name>
    <dbReference type="NCBI Taxonomy" id="2782701"/>
    <lineage>
        <taxon>Bacteria</taxon>
        <taxon>Pseudomonadati</taxon>
        <taxon>Pseudomonadota</taxon>
        <taxon>Betaproteobacteria</taxon>
        <taxon>Burkholderiales</taxon>
        <taxon>Burkholderiaceae</taxon>
        <taxon>Paraburkholderia</taxon>
    </lineage>
</organism>
<dbReference type="InterPro" id="IPR001268">
    <property type="entry name" value="NADH_UbQ_OxRdtase_30kDa_su"/>
</dbReference>
<dbReference type="RefSeq" id="WP_184228536.1">
    <property type="nucleotide sequence ID" value="NZ_JACHDE010000024.1"/>
</dbReference>
<accession>A0A7W8P4X4</accession>